<evidence type="ECO:0000313" key="2">
    <source>
        <dbReference type="EMBL" id="MFD1674122.1"/>
    </source>
</evidence>
<sequence>MEDKREYRIPKHIEQRMKLLGLDTRGIIVVGSLAVLSLIILLVTPHHHLKSLFIEFVILAGIPMAAWVFLSDERFAESVFLSTYYAKNKAILRWESEPNAILEAIQKNERKKQ</sequence>
<feature type="transmembrane region" description="Helical" evidence="1">
    <location>
        <begin position="49"/>
        <end position="70"/>
    </location>
</feature>
<gene>
    <name evidence="2" type="ORF">ACFSB2_05275</name>
</gene>
<dbReference type="RefSeq" id="WP_377941881.1">
    <property type="nucleotide sequence ID" value="NZ_JBHUCX010000017.1"/>
</dbReference>
<accession>A0ABW4JGF0</accession>
<dbReference type="Proteomes" id="UP001597079">
    <property type="component" value="Unassembled WGS sequence"/>
</dbReference>
<organism evidence="2 3">
    <name type="scientific">Alicyclobacillus fodiniaquatilis</name>
    <dbReference type="NCBI Taxonomy" id="1661150"/>
    <lineage>
        <taxon>Bacteria</taxon>
        <taxon>Bacillati</taxon>
        <taxon>Bacillota</taxon>
        <taxon>Bacilli</taxon>
        <taxon>Bacillales</taxon>
        <taxon>Alicyclobacillaceae</taxon>
        <taxon>Alicyclobacillus</taxon>
    </lineage>
</organism>
<evidence type="ECO:0000256" key="1">
    <source>
        <dbReference type="SAM" id="Phobius"/>
    </source>
</evidence>
<dbReference type="EMBL" id="JBHUCX010000017">
    <property type="protein sequence ID" value="MFD1674122.1"/>
    <property type="molecule type" value="Genomic_DNA"/>
</dbReference>
<evidence type="ECO:0000313" key="3">
    <source>
        <dbReference type="Proteomes" id="UP001597079"/>
    </source>
</evidence>
<reference evidence="3" key="1">
    <citation type="journal article" date="2019" name="Int. J. Syst. Evol. Microbiol.">
        <title>The Global Catalogue of Microorganisms (GCM) 10K type strain sequencing project: providing services to taxonomists for standard genome sequencing and annotation.</title>
        <authorList>
            <consortium name="The Broad Institute Genomics Platform"/>
            <consortium name="The Broad Institute Genome Sequencing Center for Infectious Disease"/>
            <person name="Wu L."/>
            <person name="Ma J."/>
        </authorList>
    </citation>
    <scope>NUCLEOTIDE SEQUENCE [LARGE SCALE GENOMIC DNA]</scope>
    <source>
        <strain evidence="3">CGMCC 1.12286</strain>
    </source>
</reference>
<keyword evidence="1" id="KW-0472">Membrane</keyword>
<protein>
    <recommendedName>
        <fullName evidence="4">PrgI family protein</fullName>
    </recommendedName>
</protein>
<proteinExistence type="predicted"/>
<evidence type="ECO:0008006" key="4">
    <source>
        <dbReference type="Google" id="ProtNLM"/>
    </source>
</evidence>
<keyword evidence="1" id="KW-1133">Transmembrane helix</keyword>
<keyword evidence="3" id="KW-1185">Reference proteome</keyword>
<keyword evidence="1" id="KW-0812">Transmembrane</keyword>
<comment type="caution">
    <text evidence="2">The sequence shown here is derived from an EMBL/GenBank/DDBJ whole genome shotgun (WGS) entry which is preliminary data.</text>
</comment>
<feature type="transmembrane region" description="Helical" evidence="1">
    <location>
        <begin position="20"/>
        <end position="43"/>
    </location>
</feature>
<name>A0ABW4JGF0_9BACL</name>